<sequence>MAKSAIQKIAMNAAENIAYDKLVLSQENVRRVKDGITIEQLAADIGRRKLLQSLNVRPVLDGNGEETGTYEVPAGGRRYLALGILVKQKRLAKNEPIPCIVNRSGTTSAEEDSLAENVHRENLHPLDQFRAFKTLKEQGLDVEEIAARFFVSAATVKQRLRLASVSPQLLELYEQDEIRLEQIMAFSISDDHVRQEQVWDRITGNPNMQEPYYIRRLLTETTVRADDRRAVYVGAEAYEAAGGVILRDLFEQDSGGWFQDAALLEQLVFEKLKVDAEAVRADGWKWVEAAISFPYGHTSSMRRVYAEPAELSAEEIARYDAAKAEYDALDAKYAEMEEADQEIEDKLDQLGAELDAFSDRPQVYDPGQKAIAGAFVTLGANGQLQVDAGFVRPEDEPRAEVVDDDGGADREDHHPSQSEEGGANAVVVNGRSTNGGSDAAEEPEEEGIKPLPERLVFDLTAQKTLALRNALANDVDIAFVTVLHALVLQVFYRFAKDSCLEITMTSNSFGQVQGLAETPWAKEIAERHEAWDRDMPDSDKLWEFLLGLDEASRKALFAHCASLSLNAVVEPWNKRPGALAHADELAATLGFDMVEAGWSPTVDNYLGRVTKARIVQAVREARGEDSAQLIDHMKKDLMAREAARLLEGSNWLPEPLRLEGDDAVGEGAEAVAPDVTDETALDGETAELPAYLANDTGTSSDELAPDAGEEPDHLQAAE</sequence>
<organism evidence="4 5">
    <name type="scientific">Aminobacter carboxidus</name>
    <dbReference type="NCBI Taxonomy" id="376165"/>
    <lineage>
        <taxon>Bacteria</taxon>
        <taxon>Pseudomonadati</taxon>
        <taxon>Pseudomonadota</taxon>
        <taxon>Alphaproteobacteria</taxon>
        <taxon>Hyphomicrobiales</taxon>
        <taxon>Phyllobacteriaceae</taxon>
        <taxon>Aminobacter</taxon>
    </lineage>
</organism>
<feature type="region of interest" description="Disordered" evidence="2">
    <location>
        <begin position="691"/>
        <end position="718"/>
    </location>
</feature>
<dbReference type="Gene3D" id="1.10.10.2830">
    <property type="match status" value="1"/>
</dbReference>
<keyword evidence="5" id="KW-1185">Reference proteome</keyword>
<dbReference type="InterPro" id="IPR050336">
    <property type="entry name" value="Chromosome_partition/occlusion"/>
</dbReference>
<evidence type="ECO:0000256" key="1">
    <source>
        <dbReference type="SAM" id="Coils"/>
    </source>
</evidence>
<name>A0ABR9GUX8_9HYPH</name>
<dbReference type="SUPFAM" id="SSF109709">
    <property type="entry name" value="KorB DNA-binding domain-like"/>
    <property type="match status" value="1"/>
</dbReference>
<feature type="compositionally biased region" description="Basic and acidic residues" evidence="2">
    <location>
        <begin position="392"/>
        <end position="417"/>
    </location>
</feature>
<reference evidence="4 5" key="1">
    <citation type="submission" date="2020-09" db="EMBL/GenBank/DDBJ databases">
        <title>Draft Genome Sequence of Aminobacter carboxidus type strain DSM 1086, a soil Gram-negative carboxydobacterium.</title>
        <authorList>
            <person name="Turrini P."/>
            <person name="Tescari M."/>
            <person name="Artuso I."/>
            <person name="Lugli G.A."/>
            <person name="Frangipani E."/>
            <person name="Ventura M."/>
            <person name="Visca P."/>
        </authorList>
    </citation>
    <scope>NUCLEOTIDE SEQUENCE [LARGE SCALE GENOMIC DNA]</scope>
    <source>
        <strain evidence="4 5">DSM 1086</strain>
    </source>
</reference>
<dbReference type="Gene3D" id="3.90.1530.30">
    <property type="match status" value="1"/>
</dbReference>
<evidence type="ECO:0000313" key="4">
    <source>
        <dbReference type="EMBL" id="MBE1207483.1"/>
    </source>
</evidence>
<dbReference type="InterPro" id="IPR041468">
    <property type="entry name" value="HTH_ParB/Spo0J"/>
</dbReference>
<dbReference type="RefSeq" id="WP_192568313.1">
    <property type="nucleotide sequence ID" value="NZ_JACZEP010000011.1"/>
</dbReference>
<feature type="region of interest" description="Disordered" evidence="2">
    <location>
        <begin position="390"/>
        <end position="447"/>
    </location>
</feature>
<dbReference type="EMBL" id="JACZEP010000011">
    <property type="protein sequence ID" value="MBE1207483.1"/>
    <property type="molecule type" value="Genomic_DNA"/>
</dbReference>
<dbReference type="CDD" id="cd16406">
    <property type="entry name" value="ParB_N_like"/>
    <property type="match status" value="1"/>
</dbReference>
<dbReference type="Pfam" id="PF17762">
    <property type="entry name" value="HTH_ParB"/>
    <property type="match status" value="1"/>
</dbReference>
<evidence type="ECO:0000256" key="2">
    <source>
        <dbReference type="SAM" id="MobiDB-lite"/>
    </source>
</evidence>
<accession>A0ABR9GUX8</accession>
<dbReference type="SUPFAM" id="SSF110849">
    <property type="entry name" value="ParB/Sulfiredoxin"/>
    <property type="match status" value="1"/>
</dbReference>
<dbReference type="PANTHER" id="PTHR33375:SF7">
    <property type="entry name" value="CHROMOSOME 2-PARTITIONING PROTEIN PARB-RELATED"/>
    <property type="match status" value="1"/>
</dbReference>
<dbReference type="InterPro" id="IPR036086">
    <property type="entry name" value="ParB/Sulfiredoxin_sf"/>
</dbReference>
<keyword evidence="1" id="KW-0175">Coiled coil</keyword>
<comment type="caution">
    <text evidence="4">The sequence shown here is derived from an EMBL/GenBank/DDBJ whole genome shotgun (WGS) entry which is preliminary data.</text>
</comment>
<proteinExistence type="predicted"/>
<protein>
    <submittedName>
        <fullName evidence="4">ParB/RepB/Spo0J family partition protein</fullName>
    </submittedName>
</protein>
<gene>
    <name evidence="4" type="ORF">IHE39_24610</name>
</gene>
<evidence type="ECO:0000259" key="3">
    <source>
        <dbReference type="Pfam" id="PF17762"/>
    </source>
</evidence>
<feature type="coiled-coil region" evidence="1">
    <location>
        <begin position="319"/>
        <end position="353"/>
    </location>
</feature>
<dbReference type="PANTHER" id="PTHR33375">
    <property type="entry name" value="CHROMOSOME-PARTITIONING PROTEIN PARB-RELATED"/>
    <property type="match status" value="1"/>
</dbReference>
<dbReference type="Proteomes" id="UP000598227">
    <property type="component" value="Unassembled WGS sequence"/>
</dbReference>
<feature type="domain" description="ParB/Spo0J HTH" evidence="3">
    <location>
        <begin position="121"/>
        <end position="203"/>
    </location>
</feature>
<evidence type="ECO:0000313" key="5">
    <source>
        <dbReference type="Proteomes" id="UP000598227"/>
    </source>
</evidence>